<protein>
    <submittedName>
        <fullName evidence="2">CRISPR-associated endoribonuclease Cas2</fullName>
        <ecNumber evidence="2">3.1.-.-</ecNumber>
    </submittedName>
</protein>
<comment type="caution">
    <text evidence="2">The sequence shown here is derived from an EMBL/GenBank/DDBJ whole genome shotgun (WGS) entry which is preliminary data.</text>
</comment>
<dbReference type="GO" id="GO:0016787">
    <property type="term" value="F:hydrolase activity"/>
    <property type="evidence" value="ECO:0007669"/>
    <property type="project" value="UniProtKB-KW"/>
</dbReference>
<sequence>MSMTVAVTRNVSARVRGFLASVMLELAPGVYSAPRISPAVRERIWTVLEECFPDERDASIVLVWAERAMPGGQAVRVLGSPPAQLVELDGLIVARRPVSASPEKTGLDGVSKKKANVP</sequence>
<dbReference type="EMBL" id="VJOL01000083">
    <property type="protein sequence ID" value="TSE27661.1"/>
    <property type="molecule type" value="Genomic_DNA"/>
</dbReference>
<dbReference type="NCBIfam" id="TIGR01873">
    <property type="entry name" value="cas_CT1978"/>
    <property type="match status" value="1"/>
</dbReference>
<dbReference type="Gene3D" id="3.30.70.240">
    <property type="match status" value="1"/>
</dbReference>
<name>A0A554WVQ2_9BURK</name>
<evidence type="ECO:0000313" key="3">
    <source>
        <dbReference type="Proteomes" id="UP000318542"/>
    </source>
</evidence>
<feature type="region of interest" description="Disordered" evidence="1">
    <location>
        <begin position="99"/>
        <end position="118"/>
    </location>
</feature>
<dbReference type="Pfam" id="PF09707">
    <property type="entry name" value="Cas_Cas2CT1978"/>
    <property type="match status" value="1"/>
</dbReference>
<reference evidence="2 3" key="1">
    <citation type="submission" date="2019-07" db="EMBL/GenBank/DDBJ databases">
        <title>Tepidimonas thermarum AA-1 draft genome.</title>
        <authorList>
            <person name="Da Costa M.S."/>
            <person name="Froufe H.J.C."/>
            <person name="Egas C."/>
            <person name="Albuquerque L."/>
        </authorList>
    </citation>
    <scope>NUCLEOTIDE SEQUENCE [LARGE SCALE GENOMIC DNA]</scope>
    <source>
        <strain evidence="2 3">AA-1</strain>
    </source>
</reference>
<keyword evidence="3" id="KW-1185">Reference proteome</keyword>
<dbReference type="RefSeq" id="WP_143904435.1">
    <property type="nucleotide sequence ID" value="NZ_VJOL01000083.1"/>
</dbReference>
<dbReference type="EC" id="3.1.-.-" evidence="2"/>
<dbReference type="Proteomes" id="UP000318542">
    <property type="component" value="Unassembled WGS sequence"/>
</dbReference>
<keyword evidence="2" id="KW-0378">Hydrolase</keyword>
<proteinExistence type="predicted"/>
<evidence type="ECO:0000256" key="1">
    <source>
        <dbReference type="SAM" id="MobiDB-lite"/>
    </source>
</evidence>
<dbReference type="InterPro" id="IPR010152">
    <property type="entry name" value="CRISPR-assoc_prot_Cas2_sub"/>
</dbReference>
<evidence type="ECO:0000313" key="2">
    <source>
        <dbReference type="EMBL" id="TSE27661.1"/>
    </source>
</evidence>
<organism evidence="2 3">
    <name type="scientific">Tepidimonas thermarum</name>
    <dbReference type="NCBI Taxonomy" id="335431"/>
    <lineage>
        <taxon>Bacteria</taxon>
        <taxon>Pseudomonadati</taxon>
        <taxon>Pseudomonadota</taxon>
        <taxon>Betaproteobacteria</taxon>
        <taxon>Burkholderiales</taxon>
        <taxon>Tepidimonas</taxon>
    </lineage>
</organism>
<dbReference type="AlphaFoldDB" id="A0A554WVQ2"/>
<accession>A0A554WVQ2</accession>
<dbReference type="OrthoDB" id="8527479at2"/>
<gene>
    <name evidence="2" type="primary">ygbF</name>
    <name evidence="2" type="ORF">Tther_02514</name>
</gene>